<dbReference type="EMBL" id="QXML01000001">
    <property type="protein sequence ID" value="RIW18473.1"/>
    <property type="molecule type" value="Genomic_DNA"/>
</dbReference>
<reference evidence="6 7" key="1">
    <citation type="submission" date="2018-09" db="EMBL/GenBank/DDBJ databases">
        <authorList>
            <person name="Wang X."/>
            <person name="Du Z."/>
        </authorList>
    </citation>
    <scope>NUCLEOTIDE SEQUENCE [LARGE SCALE GENOMIC DNA]</scope>
    <source>
        <strain evidence="6 7">N3</strain>
    </source>
</reference>
<keyword evidence="4 5" id="KW-0408">Iron</keyword>
<dbReference type="Proteomes" id="UP000283522">
    <property type="component" value="Unassembled WGS sequence"/>
</dbReference>
<dbReference type="OrthoDB" id="972944at2"/>
<protein>
    <recommendedName>
        <fullName evidence="8">Lignostilbene-alpha,beta-dioxygenase</fullName>
    </recommendedName>
</protein>
<comment type="caution">
    <text evidence="6">The sequence shown here is derived from an EMBL/GenBank/DDBJ whole genome shotgun (WGS) entry which is preliminary data.</text>
</comment>
<evidence type="ECO:0000256" key="5">
    <source>
        <dbReference type="PIRSR" id="PIRSR604294-1"/>
    </source>
</evidence>
<evidence type="ECO:0000256" key="1">
    <source>
        <dbReference type="ARBA" id="ARBA00006787"/>
    </source>
</evidence>
<gene>
    <name evidence="6" type="ORF">D0X99_01940</name>
</gene>
<accession>A0A418PWM6</accession>
<feature type="binding site" evidence="5">
    <location>
        <position position="318"/>
    </location>
    <ligand>
        <name>Fe cation</name>
        <dbReference type="ChEBI" id="CHEBI:24875"/>
        <note>catalytic</note>
    </ligand>
</feature>
<dbReference type="AlphaFoldDB" id="A0A418PWM6"/>
<proteinExistence type="inferred from homology"/>
<feature type="binding site" evidence="5">
    <location>
        <position position="208"/>
    </location>
    <ligand>
        <name>Fe cation</name>
        <dbReference type="ChEBI" id="CHEBI:24875"/>
        <note>catalytic</note>
    </ligand>
</feature>
<comment type="similarity">
    <text evidence="1">Belongs to the carotenoid oxygenase family.</text>
</comment>
<dbReference type="GO" id="GO:0016121">
    <property type="term" value="P:carotene catabolic process"/>
    <property type="evidence" value="ECO:0007669"/>
    <property type="project" value="TreeGrafter"/>
</dbReference>
<dbReference type="RefSeq" id="WP_119475952.1">
    <property type="nucleotide sequence ID" value="NZ_QXML01000001.1"/>
</dbReference>
<evidence type="ECO:0000256" key="4">
    <source>
        <dbReference type="ARBA" id="ARBA00023004"/>
    </source>
</evidence>
<keyword evidence="7" id="KW-1185">Reference proteome</keyword>
<evidence type="ECO:0000256" key="3">
    <source>
        <dbReference type="ARBA" id="ARBA00023002"/>
    </source>
</evidence>
<keyword evidence="3" id="KW-0560">Oxidoreductase</keyword>
<comment type="cofactor">
    <cofactor evidence="5">
        <name>Fe(2+)</name>
        <dbReference type="ChEBI" id="CHEBI:29033"/>
    </cofactor>
    <text evidence="5">Binds 1 Fe(2+) ion per subunit.</text>
</comment>
<sequence length="730" mass="83078">MKYKLPRSLMRTKREEFSDLPLKVLSGSIPSDIQGYSYFMVPSGDCEDGNFSKPDSPILGGDGMILKLDLNQPGEALLSFKFGKSESFLADEVSYQKFNIQADGTKKRNPYHRYRFADFGLGRMSFKIGMRNRLNTAITPIKFKNDPHERIVVCTDDGRPYICDPKSLETFSPIGSLSEWDAIMGEERKVLGFKFGVKPFPLIMATAHPVFDPKTNEFFGVNYGRLFSDTIRNLAVINSRIESIGTMLKLLILELPQALILGTFRVFFFFQNLVKNLISGKKVSRFTRIFTWDGKGKLKKVNVVLPNGKNVVIKQTLHQMAVTENHVILLDASFKFTPDQIINSLRPFRKTNNFISRLLERVLRWLMTAPMEPNAKFYFVERNAIEAAIAAHGDAPGIPDVASVCTELPFETLHFLVDYKEENGKITMHLAHNNAACLAEWLRPYDFMYTGKKYNLWQKITGIGKTKIPTDLLGMVAVGQMDVSRIEKVEIDPVTGSPTRSFNLMSYGNTEPTPSGLDTIPNTFNLSFYAYRGQTPVDQIPDKIEYIFWMCSGLYPEALTEFIHKMYAGYEHRVISLKLFDQITKEGKPSNLIRVNSKTMELEDSYIFDPKQVGMSPQFIPKKGSLTGQKDGYIVCTVYTYFDQIKAGQIDCEFWIFDAANLAQGPICKLGHEEAIFGMTLHTAYTENAYPLDRSGYKINVEKELEPRISKNDKTLQELFKKHVYPYFNN</sequence>
<dbReference type="PANTHER" id="PTHR10543:SF89">
    <property type="entry name" value="CAROTENOID 9,10(9',10')-CLEAVAGE DIOXYGENASE 1"/>
    <property type="match status" value="1"/>
</dbReference>
<dbReference type="PANTHER" id="PTHR10543">
    <property type="entry name" value="BETA-CAROTENE DIOXYGENASE"/>
    <property type="match status" value="1"/>
</dbReference>
<name>A0A418PWM6_9BACT</name>
<evidence type="ECO:0000256" key="2">
    <source>
        <dbReference type="ARBA" id="ARBA00022723"/>
    </source>
</evidence>
<evidence type="ECO:0000313" key="7">
    <source>
        <dbReference type="Proteomes" id="UP000283522"/>
    </source>
</evidence>
<dbReference type="GO" id="GO:0010436">
    <property type="term" value="F:carotenoid dioxygenase activity"/>
    <property type="evidence" value="ECO:0007669"/>
    <property type="project" value="TreeGrafter"/>
</dbReference>
<dbReference type="GO" id="GO:0046872">
    <property type="term" value="F:metal ion binding"/>
    <property type="evidence" value="ECO:0007669"/>
    <property type="project" value="UniProtKB-KW"/>
</dbReference>
<evidence type="ECO:0008006" key="8">
    <source>
        <dbReference type="Google" id="ProtNLM"/>
    </source>
</evidence>
<evidence type="ECO:0000313" key="6">
    <source>
        <dbReference type="EMBL" id="RIW18473.1"/>
    </source>
</evidence>
<keyword evidence="2 5" id="KW-0479">Metal-binding</keyword>
<organism evidence="6 7">
    <name type="scientific">Algoriphagus lacus</name>
    <dbReference type="NCBI Taxonomy" id="2056311"/>
    <lineage>
        <taxon>Bacteria</taxon>
        <taxon>Pseudomonadati</taxon>
        <taxon>Bacteroidota</taxon>
        <taxon>Cytophagia</taxon>
        <taxon>Cytophagales</taxon>
        <taxon>Cyclobacteriaceae</taxon>
        <taxon>Algoriphagus</taxon>
    </lineage>
</organism>
<dbReference type="InterPro" id="IPR004294">
    <property type="entry name" value="Carotenoid_Oase"/>
</dbReference>
<dbReference type="Pfam" id="PF03055">
    <property type="entry name" value="RPE65"/>
    <property type="match status" value="1"/>
</dbReference>